<dbReference type="EMBL" id="JACLAX010000027">
    <property type="protein sequence ID" value="MBC2670737.1"/>
    <property type="molecule type" value="Genomic_DNA"/>
</dbReference>
<feature type="binding site" evidence="3">
    <location>
        <position position="80"/>
    </location>
    <ligand>
        <name>FAD</name>
        <dbReference type="ChEBI" id="CHEBI:57692"/>
    </ligand>
</feature>
<feature type="domain" description="Cryptochrome/DNA photolyase FAD-binding" evidence="4">
    <location>
        <begin position="80"/>
        <end position="197"/>
    </location>
</feature>
<keyword evidence="2 3" id="KW-0274">FAD</keyword>
<dbReference type="GO" id="GO:0009416">
    <property type="term" value="P:response to light stimulus"/>
    <property type="evidence" value="ECO:0007669"/>
    <property type="project" value="TreeGrafter"/>
</dbReference>
<evidence type="ECO:0000256" key="1">
    <source>
        <dbReference type="ARBA" id="ARBA00022630"/>
    </source>
</evidence>
<sequence length="380" mass="40064">MTTAPAPAFPLTRAAALARLETFLPLAGVAYARDRNRVARAGQHHAVSRLSAALRRRVVSEAEVVAAVLAVHGPDAAASFISEVFWRTYWKGWLEARPAVWHAYRAAATRAPRAPLAAALAGTTGIHAFDAWHAELVETGWLHNWARMQFASIWVHTLGLDWAAGAAFMAGHLIDADPASNTLSWRWVAGLHTAGKAYLADGARIAAMTGGRLGAAGLATGPRIPAADPLPAPAAPRPPRPWLAGRPSVLLLTPEDLSPETAAPDGLAVTAVLAPQALFPTQADRVAGDDALARAAEHWGCVAEWVPDLSAVAARAEAQIVTPFAPVGPVALALEAFAAGLPPGCTLGEWQRGWDRAAWPHCRKGYFALRQAIPTLIAGL</sequence>
<organism evidence="5 6">
    <name type="scientific">Novosphingobium piscinae</name>
    <dbReference type="NCBI Taxonomy" id="1507448"/>
    <lineage>
        <taxon>Bacteria</taxon>
        <taxon>Pseudomonadati</taxon>
        <taxon>Pseudomonadota</taxon>
        <taxon>Alphaproteobacteria</taxon>
        <taxon>Sphingomonadales</taxon>
        <taxon>Sphingomonadaceae</taxon>
        <taxon>Novosphingobium</taxon>
    </lineage>
</organism>
<keyword evidence="1 3" id="KW-0285">Flavoprotein</keyword>
<dbReference type="InterPro" id="IPR036134">
    <property type="entry name" value="Crypto/Photolyase_FAD-like_sf"/>
</dbReference>
<keyword evidence="6" id="KW-1185">Reference proteome</keyword>
<dbReference type="AlphaFoldDB" id="A0A7X1KRG6"/>
<comment type="caution">
    <text evidence="5">The sequence shown here is derived from an EMBL/GenBank/DDBJ whole genome shotgun (WGS) entry which is preliminary data.</text>
</comment>
<dbReference type="PANTHER" id="PTHR11455">
    <property type="entry name" value="CRYPTOCHROME"/>
    <property type="match status" value="1"/>
</dbReference>
<dbReference type="Proteomes" id="UP000551327">
    <property type="component" value="Unassembled WGS sequence"/>
</dbReference>
<dbReference type="PANTHER" id="PTHR11455:SF9">
    <property type="entry name" value="CRYPTOCHROME CIRCADIAN CLOCK 5 ISOFORM X1"/>
    <property type="match status" value="1"/>
</dbReference>
<dbReference type="Gene3D" id="1.25.40.80">
    <property type="match status" value="1"/>
</dbReference>
<dbReference type="GO" id="GO:0003904">
    <property type="term" value="F:deoxyribodipyrimidine photo-lyase activity"/>
    <property type="evidence" value="ECO:0007669"/>
    <property type="project" value="TreeGrafter"/>
</dbReference>
<dbReference type="RefSeq" id="WP_185680594.1">
    <property type="nucleotide sequence ID" value="NZ_JACLAX010000027.1"/>
</dbReference>
<evidence type="ECO:0000313" key="5">
    <source>
        <dbReference type="EMBL" id="MBC2670737.1"/>
    </source>
</evidence>
<dbReference type="InterPro" id="IPR005101">
    <property type="entry name" value="Cryptochr/Photolyase_FAD-bd"/>
</dbReference>
<dbReference type="Pfam" id="PF03441">
    <property type="entry name" value="FAD_binding_7"/>
    <property type="match status" value="1"/>
</dbReference>
<evidence type="ECO:0000259" key="4">
    <source>
        <dbReference type="Pfam" id="PF03441"/>
    </source>
</evidence>
<feature type="binding site" evidence="3">
    <location>
        <begin position="175"/>
        <end position="177"/>
    </location>
    <ligand>
        <name>FAD</name>
        <dbReference type="ChEBI" id="CHEBI:57692"/>
    </ligand>
</feature>
<protein>
    <submittedName>
        <fullName evidence="5">Deoxyribodipyrimidine photolyase</fullName>
    </submittedName>
</protein>
<comment type="cofactor">
    <cofactor evidence="3">
        <name>FAD</name>
        <dbReference type="ChEBI" id="CHEBI:57692"/>
    </cofactor>
    <text evidence="3">Binds 1 FAD per subunit.</text>
</comment>
<dbReference type="InterPro" id="IPR002081">
    <property type="entry name" value="Cryptochrome/DNA_photolyase_1"/>
</dbReference>
<dbReference type="SUPFAM" id="SSF48173">
    <property type="entry name" value="Cryptochrome/photolyase FAD-binding domain"/>
    <property type="match status" value="1"/>
</dbReference>
<evidence type="ECO:0000256" key="2">
    <source>
        <dbReference type="ARBA" id="ARBA00022827"/>
    </source>
</evidence>
<dbReference type="GO" id="GO:0071949">
    <property type="term" value="F:FAD binding"/>
    <property type="evidence" value="ECO:0007669"/>
    <property type="project" value="TreeGrafter"/>
</dbReference>
<keyword evidence="5" id="KW-0456">Lyase</keyword>
<dbReference type="Gene3D" id="1.10.579.10">
    <property type="entry name" value="DNA Cyclobutane Dipyrimidine Photolyase, subunit A, domain 3"/>
    <property type="match status" value="1"/>
</dbReference>
<evidence type="ECO:0000313" key="6">
    <source>
        <dbReference type="Proteomes" id="UP000551327"/>
    </source>
</evidence>
<reference evidence="5 6" key="1">
    <citation type="submission" date="2020-08" db="EMBL/GenBank/DDBJ databases">
        <title>The genome sequence of type strain Novosphingobium piscinae KCTC 42194.</title>
        <authorList>
            <person name="Liu Y."/>
        </authorList>
    </citation>
    <scope>NUCLEOTIDE SEQUENCE [LARGE SCALE GENOMIC DNA]</scope>
    <source>
        <strain evidence="5 6">KCTC 42194</strain>
    </source>
</reference>
<gene>
    <name evidence="5" type="ORF">H7F53_16415</name>
</gene>
<accession>A0A7X1KRG6</accession>
<dbReference type="GO" id="GO:0003677">
    <property type="term" value="F:DNA binding"/>
    <property type="evidence" value="ECO:0007669"/>
    <property type="project" value="TreeGrafter"/>
</dbReference>
<name>A0A7X1KRG6_9SPHN</name>
<proteinExistence type="predicted"/>
<feature type="binding site" evidence="3">
    <location>
        <position position="31"/>
    </location>
    <ligand>
        <name>FAD</name>
        <dbReference type="ChEBI" id="CHEBI:57692"/>
    </ligand>
</feature>
<evidence type="ECO:0000256" key="3">
    <source>
        <dbReference type="PIRSR" id="PIRSR602081-1"/>
    </source>
</evidence>